<feature type="binding site" evidence="4">
    <location>
        <position position="965"/>
    </location>
    <ligand>
        <name>substrate</name>
    </ligand>
</feature>
<feature type="domain" description="Glycoside hydrolase family 57 N-terminal" evidence="6">
    <location>
        <begin position="693"/>
        <end position="948"/>
    </location>
</feature>
<feature type="active site" description="Nucleophile" evidence="3">
    <location>
        <position position="768"/>
    </location>
</feature>
<dbReference type="SUPFAM" id="SSF88713">
    <property type="entry name" value="Glycoside hydrolase/deacetylase"/>
    <property type="match status" value="1"/>
</dbReference>
<dbReference type="InterPro" id="IPR040042">
    <property type="entry name" value="Branching_enz_MT3115-like"/>
</dbReference>
<evidence type="ECO:0000256" key="1">
    <source>
        <dbReference type="ARBA" id="ARBA00006821"/>
    </source>
</evidence>
<evidence type="ECO:0000256" key="2">
    <source>
        <dbReference type="ARBA" id="ARBA00023277"/>
    </source>
</evidence>
<dbReference type="STRING" id="1817772.A2527_07715"/>
<reference evidence="7 8" key="1">
    <citation type="journal article" date="2016" name="Nat. Commun.">
        <title>Thousands of microbial genomes shed light on interconnected biogeochemical processes in an aquifer system.</title>
        <authorList>
            <person name="Anantharaman K."/>
            <person name="Brown C.T."/>
            <person name="Hug L.A."/>
            <person name="Sharon I."/>
            <person name="Castelle C.J."/>
            <person name="Probst A.J."/>
            <person name="Thomas B.C."/>
            <person name="Singh A."/>
            <person name="Wilkins M.J."/>
            <person name="Karaoz U."/>
            <person name="Brodie E.L."/>
            <person name="Williams K.H."/>
            <person name="Hubbard S.S."/>
            <person name="Banfield J.F."/>
        </authorList>
    </citation>
    <scope>NUCLEOTIDE SEQUENCE [LARGE SCALE GENOMIC DNA]</scope>
</reference>
<evidence type="ECO:0000313" key="7">
    <source>
        <dbReference type="EMBL" id="OGG95396.1"/>
    </source>
</evidence>
<dbReference type="Gene3D" id="3.20.110.10">
    <property type="entry name" value="Glycoside hydrolase 38, N terminal domain"/>
    <property type="match status" value="1"/>
</dbReference>
<dbReference type="AlphaFoldDB" id="A0A1F6GBA0"/>
<feature type="binding site" evidence="4">
    <location>
        <position position="821"/>
    </location>
    <ligand>
        <name>substrate</name>
    </ligand>
</feature>
<name>A0A1F6GBA0_9PROT</name>
<sequence>MDKHFSTEGMTLIQKVGPFVELFFDFTKLPGLNLAEEYFTVRAVPSASYLPVEWARPNSEGPLFFGLRSGTHYNVELLRTPHLRYRVESQIKPLPWVDLIMEHENLCRLVWGNLDLGSLGQGKEWLLIEADGKQVARCHIHGLPEAHIRNRPNHLKISFEGGSEIFRVETNLNQTQLVARLQVDLEKRTPDFIFSKVTGPSRRLKTRAEIEAFFDMDRFFVESFRKKVPNCPAEQVGGLLRFIEDGKPVWEVRQSGYAAKPNLGLIDQIQTKEWGLEKALPVKAFRVGLQITTRHRETYRFTLIEKQFDQPHANGLLAFGEEEIGRAKARLAETHPHSSWDQAFLELVFYFKVEGHPWQEFQRESAHNTRWDWEPGDSGESYSAEWVLFDLADPSQELVLFRSGQVHRDHFKPKVVLKPHNDRRLLVWWELERPGVEKFIKETWGVGLDQVGFYLKLHEEHLGNRTLRPDLETPIVDLLGIYQNLYIDVEPNRCYSAEIVARHHHMEAALTPVSGNIVTPRGKGEVSSHLAGVRPLGDHWHHPSQREVRQNGHDSANRAKVMLHLHMHSPNLFRVEPFRDSYLKDVVWPIRTPHGEEVHNPPGEWALKNCLDAWLPLLMVFKKLADEGVDYQCSLDISPPVAYMISHPRFKDYLCRLLIRMQAHTQSQIALMKSRLEAPAFIWAAQKHLDQLKALDFFYNQVIHKDMIGQFRALELSGFLEISTCTATHGMPACLESMPDSLDAQLTLAARAHHRIFGDRPRGIWLAENSCFPSVDRFLDKEGLHYYFVEAEAALSASSRPGPEEFNPLVHPESNVVAFGRSRMGRVQVWDAEIGYAGHPDFREYHHRHWGLPLKRITSKTSEHKEAYDPDRAHQTAREMAQDFYKKLCSKAGELEHWEIPNQPLITCTYDAELFGHHWAEGPVFIEELLREFNRVGDYIGLTTPSHYLVGYPSLPEAIPNPSTWGHESTHIRWTDPKVAWTQRELERADGIEQHYLGRAIKGELNAYQKELVEQMGVELNRAISSDLTFVIISGDFEEDMQREIQKYLDYFYKLKYLIDNGVEDQEFLAFRRYENDMFPEIKDYYRIR</sequence>
<dbReference type="GO" id="GO:0030979">
    <property type="term" value="P:alpha-glucan biosynthetic process"/>
    <property type="evidence" value="ECO:0007669"/>
    <property type="project" value="InterPro"/>
</dbReference>
<dbReference type="InterPro" id="IPR027291">
    <property type="entry name" value="Glyco_hydro_38_N_sf"/>
</dbReference>
<organism evidence="7 8">
    <name type="scientific">Candidatus Lambdaproteobacteria bacterium RIFOXYD2_FULL_50_16</name>
    <dbReference type="NCBI Taxonomy" id="1817772"/>
    <lineage>
        <taxon>Bacteria</taxon>
        <taxon>Pseudomonadati</taxon>
        <taxon>Pseudomonadota</taxon>
        <taxon>Candidatus Lambdaproteobacteria</taxon>
    </lineage>
</organism>
<gene>
    <name evidence="7" type="ORF">A2527_07715</name>
</gene>
<dbReference type="EMBL" id="MFNE01000024">
    <property type="protein sequence ID" value="OGG95396.1"/>
    <property type="molecule type" value="Genomic_DNA"/>
</dbReference>
<dbReference type="InterPro" id="IPR004300">
    <property type="entry name" value="Glyco_hydro_57_N"/>
</dbReference>
<dbReference type="Gene3D" id="1.20.1430.10">
    <property type="entry name" value="Families 57/38 glycoside transferase, middle domain"/>
    <property type="match status" value="1"/>
</dbReference>
<dbReference type="InterPro" id="IPR037090">
    <property type="entry name" value="57_glycoside_trans_central"/>
</dbReference>
<accession>A0A1F6GBA0</accession>
<feature type="active site" description="Proton donor" evidence="3">
    <location>
        <position position="911"/>
    </location>
</feature>
<evidence type="ECO:0000313" key="8">
    <source>
        <dbReference type="Proteomes" id="UP000178449"/>
    </source>
</evidence>
<dbReference type="GO" id="GO:0003844">
    <property type="term" value="F:1,4-alpha-glucan branching enzyme activity"/>
    <property type="evidence" value="ECO:0007669"/>
    <property type="project" value="InterPro"/>
</dbReference>
<protein>
    <recommendedName>
        <fullName evidence="6">Glycoside hydrolase family 57 N-terminal domain-containing protein</fullName>
    </recommendedName>
</protein>
<dbReference type="PANTHER" id="PTHR41695:SF1">
    <property type="entry name" value="1,4-ALPHA-GLUCAN BRANCHING ENZYME TK1436"/>
    <property type="match status" value="1"/>
</dbReference>
<evidence type="ECO:0000256" key="5">
    <source>
        <dbReference type="RuleBase" id="RU361196"/>
    </source>
</evidence>
<comment type="caution">
    <text evidence="7">The sequence shown here is derived from an EMBL/GenBank/DDBJ whole genome shotgun (WGS) entry which is preliminary data.</text>
</comment>
<dbReference type="GO" id="GO:0005576">
    <property type="term" value="C:extracellular region"/>
    <property type="evidence" value="ECO:0007669"/>
    <property type="project" value="TreeGrafter"/>
</dbReference>
<keyword evidence="2 5" id="KW-0119">Carbohydrate metabolism</keyword>
<comment type="similarity">
    <text evidence="1 5">Belongs to the glycosyl hydrolase 57 family.</text>
</comment>
<proteinExistence type="inferred from homology"/>
<evidence type="ECO:0000256" key="4">
    <source>
        <dbReference type="PIRSR" id="PIRSR640042-2"/>
    </source>
</evidence>
<evidence type="ECO:0000256" key="3">
    <source>
        <dbReference type="PIRSR" id="PIRSR640042-1"/>
    </source>
</evidence>
<dbReference type="Pfam" id="PF03065">
    <property type="entry name" value="Glyco_hydro_57"/>
    <property type="match status" value="1"/>
</dbReference>
<dbReference type="InterPro" id="IPR011330">
    <property type="entry name" value="Glyco_hydro/deAcase_b/a-brl"/>
</dbReference>
<dbReference type="Proteomes" id="UP000178449">
    <property type="component" value="Unassembled WGS sequence"/>
</dbReference>
<dbReference type="PANTHER" id="PTHR41695">
    <property type="entry name" value="1,4-ALPHA-GLUCAN BRANCHING ENZYME RV3031-RELATED"/>
    <property type="match status" value="1"/>
</dbReference>
<feature type="binding site" evidence="4">
    <location>
        <position position="838"/>
    </location>
    <ligand>
        <name>substrate</name>
    </ligand>
</feature>
<feature type="binding site" evidence="4">
    <location>
        <position position="1027"/>
    </location>
    <ligand>
        <name>substrate</name>
    </ligand>
</feature>
<evidence type="ECO:0000259" key="6">
    <source>
        <dbReference type="Pfam" id="PF03065"/>
    </source>
</evidence>